<evidence type="ECO:0000256" key="2">
    <source>
        <dbReference type="ARBA" id="ARBA00022448"/>
    </source>
</evidence>
<feature type="transmembrane region" description="Helical" evidence="8">
    <location>
        <begin position="204"/>
        <end position="226"/>
    </location>
</feature>
<dbReference type="InterPro" id="IPR027417">
    <property type="entry name" value="P-loop_NTPase"/>
</dbReference>
<protein>
    <submittedName>
        <fullName evidence="11">ABC transporter related protein</fullName>
    </submittedName>
</protein>
<proteinExistence type="predicted"/>
<feature type="domain" description="ABC transporter" evidence="9">
    <location>
        <begin position="418"/>
        <end position="666"/>
    </location>
</feature>
<evidence type="ECO:0000259" key="10">
    <source>
        <dbReference type="PROSITE" id="PS50929"/>
    </source>
</evidence>
<feature type="transmembrane region" description="Helical" evidence="8">
    <location>
        <begin position="241"/>
        <end position="264"/>
    </location>
</feature>
<evidence type="ECO:0000313" key="11">
    <source>
        <dbReference type="EMBL" id="ABG08960.1"/>
    </source>
</evidence>
<dbReference type="CDD" id="cd03223">
    <property type="entry name" value="ABCD_peroxisomal_ALDP"/>
    <property type="match status" value="1"/>
</dbReference>
<dbReference type="PROSITE" id="PS50929">
    <property type="entry name" value="ABC_TM1F"/>
    <property type="match status" value="1"/>
</dbReference>
<evidence type="ECO:0000256" key="7">
    <source>
        <dbReference type="ARBA" id="ARBA00023136"/>
    </source>
</evidence>
<comment type="subcellular location">
    <subcellularLocation>
        <location evidence="1">Cell membrane</location>
        <topology evidence="1">Multi-pass membrane protein</topology>
    </subcellularLocation>
</comment>
<keyword evidence="6 8" id="KW-1133">Transmembrane helix</keyword>
<gene>
    <name evidence="11" type="ordered locus">Mmcs_2853</name>
</gene>
<name>A0A5Q5BKW7_MYCSS</name>
<dbReference type="InterPro" id="IPR017871">
    <property type="entry name" value="ABC_transporter-like_CS"/>
</dbReference>
<dbReference type="PROSITE" id="PS50893">
    <property type="entry name" value="ABC_TRANSPORTER_2"/>
    <property type="match status" value="1"/>
</dbReference>
<evidence type="ECO:0000256" key="6">
    <source>
        <dbReference type="ARBA" id="ARBA00022989"/>
    </source>
</evidence>
<feature type="transmembrane region" description="Helical" evidence="8">
    <location>
        <begin position="17"/>
        <end position="40"/>
    </location>
</feature>
<keyword evidence="2" id="KW-0813">Transport</keyword>
<dbReference type="GO" id="GO:0005886">
    <property type="term" value="C:plasma membrane"/>
    <property type="evidence" value="ECO:0007669"/>
    <property type="project" value="UniProtKB-SubCell"/>
</dbReference>
<dbReference type="Gene3D" id="1.20.1560.10">
    <property type="entry name" value="ABC transporter type 1, transmembrane domain"/>
    <property type="match status" value="1"/>
</dbReference>
<dbReference type="InterPro" id="IPR025662">
    <property type="entry name" value="Sigma_54_int_dom_ATP-bd_1"/>
</dbReference>
<evidence type="ECO:0000256" key="5">
    <source>
        <dbReference type="ARBA" id="ARBA00022840"/>
    </source>
</evidence>
<evidence type="ECO:0000256" key="8">
    <source>
        <dbReference type="SAM" id="Phobius"/>
    </source>
</evidence>
<dbReference type="PANTHER" id="PTHR11384">
    <property type="entry name" value="ATP-BINDING CASSETTE, SUB-FAMILY D MEMBER"/>
    <property type="match status" value="1"/>
</dbReference>
<evidence type="ECO:0000259" key="9">
    <source>
        <dbReference type="PROSITE" id="PS50893"/>
    </source>
</evidence>
<dbReference type="GO" id="GO:0016887">
    <property type="term" value="F:ATP hydrolysis activity"/>
    <property type="evidence" value="ECO:0007669"/>
    <property type="project" value="InterPro"/>
</dbReference>
<dbReference type="AlphaFoldDB" id="A0A5Q5BKW7"/>
<dbReference type="EMBL" id="CP000384">
    <property type="protein sequence ID" value="ABG08960.1"/>
    <property type="molecule type" value="Genomic_DNA"/>
</dbReference>
<dbReference type="SUPFAM" id="SSF52540">
    <property type="entry name" value="P-loop containing nucleoside triphosphate hydrolases"/>
    <property type="match status" value="1"/>
</dbReference>
<feature type="transmembrane region" description="Helical" evidence="8">
    <location>
        <begin position="112"/>
        <end position="136"/>
    </location>
</feature>
<dbReference type="KEGG" id="mmc:Mmcs_2853"/>
<evidence type="ECO:0000256" key="1">
    <source>
        <dbReference type="ARBA" id="ARBA00004651"/>
    </source>
</evidence>
<keyword evidence="7 8" id="KW-0472">Membrane</keyword>
<dbReference type="InterPro" id="IPR036640">
    <property type="entry name" value="ABC1_TM_sf"/>
</dbReference>
<dbReference type="GO" id="GO:0005524">
    <property type="term" value="F:ATP binding"/>
    <property type="evidence" value="ECO:0007669"/>
    <property type="project" value="UniProtKB-KW"/>
</dbReference>
<dbReference type="InterPro" id="IPR050835">
    <property type="entry name" value="ABC_transporter_sub-D"/>
</dbReference>
<keyword evidence="4" id="KW-0547">Nucleotide-binding</keyword>
<dbReference type="PANTHER" id="PTHR11384:SF59">
    <property type="entry name" value="LYSOSOMAL COBALAMIN TRANSPORTER ABCD4"/>
    <property type="match status" value="1"/>
</dbReference>
<dbReference type="Pfam" id="PF06472">
    <property type="entry name" value="ABC_membrane_2"/>
    <property type="match status" value="1"/>
</dbReference>
<keyword evidence="3 8" id="KW-0812">Transmembrane</keyword>
<dbReference type="InterPro" id="IPR003593">
    <property type="entry name" value="AAA+_ATPase"/>
</dbReference>
<evidence type="ECO:0000256" key="4">
    <source>
        <dbReference type="ARBA" id="ARBA00022741"/>
    </source>
</evidence>
<dbReference type="SUPFAM" id="SSF90123">
    <property type="entry name" value="ABC transporter transmembrane region"/>
    <property type="match status" value="1"/>
</dbReference>
<feature type="transmembrane region" description="Helical" evidence="8">
    <location>
        <begin position="61"/>
        <end position="87"/>
    </location>
</feature>
<dbReference type="PROSITE" id="PS00211">
    <property type="entry name" value="ABC_TRANSPORTER_1"/>
    <property type="match status" value="1"/>
</dbReference>
<dbReference type="Gene3D" id="3.40.50.300">
    <property type="entry name" value="P-loop containing nucleotide triphosphate hydrolases"/>
    <property type="match status" value="1"/>
</dbReference>
<feature type="domain" description="ABC transmembrane type-1" evidence="10">
    <location>
        <begin position="64"/>
        <end position="384"/>
    </location>
</feature>
<dbReference type="Pfam" id="PF00005">
    <property type="entry name" value="ABC_tran"/>
    <property type="match status" value="1"/>
</dbReference>
<sequence>MFRPSIDWGSELANSTVWVLGCFLITAPCLLLVLAAVGRFTEWGRQFRRITGRYFTGTQSVPVWAGLAALLLSSIVLVRISVLLSYYANDLFTSLQVAFQGGRDDGSGEQGFWATMLVFVVLAGCFVARLLADLYITQRFIMRWRIWLSRNLIDDWLDHHAYYRGRFSRQPVDNPDQRIQQDIDVFTTGVGRQTNNPAYTSDRVLLFGAVQAALSAGAFSVILWQLSGPLTLFGLTLPRALFWIVIAYVVVVTYVAVVVGRPLIRLSYLDEVRNAGFRYALVRLRDAGTAVGMYRGERAEAALLDNRLSAVMTNYRRWLNRTLLFIGWNVSMSQAINPLPFVVQAQRLFAGQISLGGVMQSATAFGVIHDSLSFFRNAYDEFAGYRAATIRLDGLVTENARARSLSRITTDASVTGALCIDGLDVRAPDGRALVEGLDLELPAGETLVIRGESGVGKTVLLQTLAGLWPFATGRVELPVGDAAMFVPQLPYLPLGDLRTVVSYPRHEVRVDDREIQRALAAVALSHLVIICRFQAERSGAGESAAPLVAAAAAAEKSCRTSIRRVTRRSRCTARLGEVRDWSQVLSVGEQQRIAFARILLARPTAVFLDESTSALDEGLEAMLYTLLRGELPSATVVSVSHRATVERFHGHELRLLGDGDWRLARLARAG</sequence>
<evidence type="ECO:0000256" key="3">
    <source>
        <dbReference type="ARBA" id="ARBA00022692"/>
    </source>
</evidence>
<reference evidence="11" key="1">
    <citation type="submission" date="2006-06" db="EMBL/GenBank/DDBJ databases">
        <title>Complete sequence of chromosome of Mycobacterium sp. MCS.</title>
        <authorList>
            <consortium name="US DOE Joint Genome Institute"/>
            <person name="Copeland A."/>
            <person name="Lucas S."/>
            <person name="Lapidus A."/>
            <person name="Barry K."/>
            <person name="Detter J.C."/>
            <person name="Glavina del Rio T."/>
            <person name="Hammon N."/>
            <person name="Israni S."/>
            <person name="Dalin E."/>
            <person name="Tice H."/>
            <person name="Pitluck S."/>
            <person name="Martinez M."/>
            <person name="Schmutz J."/>
            <person name="Larimer F."/>
            <person name="Land M."/>
            <person name="Hauser L."/>
            <person name="Kyrpides N."/>
            <person name="Kim E."/>
            <person name="Miller C.D."/>
            <person name="Hughes J.E."/>
            <person name="Anderson A.J."/>
            <person name="Sims R.C."/>
            <person name="Richardson P."/>
        </authorList>
    </citation>
    <scope>NUCLEOTIDE SEQUENCE [LARGE SCALE GENOMIC DNA]</scope>
    <source>
        <strain evidence="11">MCS</strain>
    </source>
</reference>
<dbReference type="PROSITE" id="PS51257">
    <property type="entry name" value="PROKAR_LIPOPROTEIN"/>
    <property type="match status" value="1"/>
</dbReference>
<accession>A0A5Q5BKW7</accession>
<dbReference type="InterPro" id="IPR003439">
    <property type="entry name" value="ABC_transporter-like_ATP-bd"/>
</dbReference>
<organism evidence="11">
    <name type="scientific">Mycobacterium sp. (strain MCS)</name>
    <dbReference type="NCBI Taxonomy" id="164756"/>
    <lineage>
        <taxon>Bacteria</taxon>
        <taxon>Bacillati</taxon>
        <taxon>Actinomycetota</taxon>
        <taxon>Actinomycetes</taxon>
        <taxon>Mycobacteriales</taxon>
        <taxon>Mycobacteriaceae</taxon>
        <taxon>Mycobacterium</taxon>
    </lineage>
</organism>
<dbReference type="SMART" id="SM00382">
    <property type="entry name" value="AAA"/>
    <property type="match status" value="1"/>
</dbReference>
<dbReference type="PROSITE" id="PS00675">
    <property type="entry name" value="SIGMA54_INTERACT_1"/>
    <property type="match status" value="1"/>
</dbReference>
<keyword evidence="5" id="KW-0067">ATP-binding</keyword>
<dbReference type="InterPro" id="IPR011527">
    <property type="entry name" value="ABC1_TM_dom"/>
</dbReference>
<dbReference type="GO" id="GO:0140359">
    <property type="term" value="F:ABC-type transporter activity"/>
    <property type="evidence" value="ECO:0007669"/>
    <property type="project" value="InterPro"/>
</dbReference>